<feature type="compositionally biased region" description="Polar residues" evidence="5">
    <location>
        <begin position="169"/>
        <end position="187"/>
    </location>
</feature>
<dbReference type="PANTHER" id="PTHR19842:SF2">
    <property type="entry name" value="WD REPEAT PROTEIN (AFU_ORTHOLOGUE AFUA_5G04300)"/>
    <property type="match status" value="1"/>
</dbReference>
<keyword evidence="7" id="KW-1185">Reference proteome</keyword>
<dbReference type="GO" id="GO:0031929">
    <property type="term" value="P:TOR signaling"/>
    <property type="evidence" value="ECO:0007669"/>
    <property type="project" value="InterPro"/>
</dbReference>
<keyword evidence="2 4" id="KW-0853">WD repeat</keyword>
<evidence type="ECO:0000313" key="7">
    <source>
        <dbReference type="Proteomes" id="UP000799437"/>
    </source>
</evidence>
<dbReference type="PROSITE" id="PS50082">
    <property type="entry name" value="WD_REPEATS_2"/>
    <property type="match status" value="3"/>
</dbReference>
<feature type="compositionally biased region" description="Polar residues" evidence="5">
    <location>
        <begin position="297"/>
        <end position="307"/>
    </location>
</feature>
<dbReference type="PRINTS" id="PR00320">
    <property type="entry name" value="GPROTEINBRPT"/>
</dbReference>
<dbReference type="GeneID" id="54480148"/>
<feature type="region of interest" description="Disordered" evidence="5">
    <location>
        <begin position="1"/>
        <end position="120"/>
    </location>
</feature>
<dbReference type="Proteomes" id="UP000799437">
    <property type="component" value="Unassembled WGS sequence"/>
</dbReference>
<dbReference type="Gene3D" id="2.130.10.10">
    <property type="entry name" value="YVTN repeat-like/Quinoprotein amine dehydrogenase"/>
    <property type="match status" value="1"/>
</dbReference>
<dbReference type="OrthoDB" id="10248252at2759"/>
<dbReference type="Pfam" id="PF00400">
    <property type="entry name" value="WD40"/>
    <property type="match status" value="3"/>
</dbReference>
<feature type="region of interest" description="Disordered" evidence="5">
    <location>
        <begin position="142"/>
        <end position="267"/>
    </location>
</feature>
<reference evidence="6" key="1">
    <citation type="journal article" date="2020" name="Stud. Mycol.">
        <title>101 Dothideomycetes genomes: a test case for predicting lifestyles and emergence of pathogens.</title>
        <authorList>
            <person name="Haridas S."/>
            <person name="Albert R."/>
            <person name="Binder M."/>
            <person name="Bloem J."/>
            <person name="Labutti K."/>
            <person name="Salamov A."/>
            <person name="Andreopoulos B."/>
            <person name="Baker S."/>
            <person name="Barry K."/>
            <person name="Bills G."/>
            <person name="Bluhm B."/>
            <person name="Cannon C."/>
            <person name="Castanera R."/>
            <person name="Culley D."/>
            <person name="Daum C."/>
            <person name="Ezra D."/>
            <person name="Gonzalez J."/>
            <person name="Henrissat B."/>
            <person name="Kuo A."/>
            <person name="Liang C."/>
            <person name="Lipzen A."/>
            <person name="Lutzoni F."/>
            <person name="Magnuson J."/>
            <person name="Mondo S."/>
            <person name="Nolan M."/>
            <person name="Ohm R."/>
            <person name="Pangilinan J."/>
            <person name="Park H.-J."/>
            <person name="Ramirez L."/>
            <person name="Alfaro M."/>
            <person name="Sun H."/>
            <person name="Tritt A."/>
            <person name="Yoshinaga Y."/>
            <person name="Zwiers L.-H."/>
            <person name="Turgeon B."/>
            <person name="Goodwin S."/>
            <person name="Spatafora J."/>
            <person name="Crous P."/>
            <person name="Grigoriev I."/>
        </authorList>
    </citation>
    <scope>NUCLEOTIDE SEQUENCE</scope>
    <source>
        <strain evidence="6">CBS 121739</strain>
    </source>
</reference>
<name>A0A6A6VY37_9PEZI</name>
<gene>
    <name evidence="6" type="ORF">EJ05DRAFT_124494</name>
</gene>
<dbReference type="PANTHER" id="PTHR19842">
    <property type="entry name" value="G BETA-LIKE PROTEIN GBL"/>
    <property type="match status" value="1"/>
</dbReference>
<feature type="repeat" description="WD" evidence="4">
    <location>
        <begin position="1137"/>
        <end position="1163"/>
    </location>
</feature>
<sequence length="1480" mass="165431">MANTVRIDLTSVPDEQTTTTSIAREGVLITPSRASKPPNRVSIHTPVSPPRQTAYKSNKHEPTTTSKSSKNPTGSNAHSQSPYSSSARQTAGPHAKNPVDHSVKRRVTSTSLISPPGNEARRTSDLAFQVYKKEQLSPAVLLDGRQVASPENSVPLSKQTAKRGPVSYRSRSCIETESEVSINSNNDSSELRESSMSSPTSPTSEDLLKMFNVRTDVTRSKSPSADAQPTLDPLTAHTGRFGSRNDGLSRKRASMEAADNEPVPKRMHHLNSYRSSGPNNATHQDDLRILDPVTARFPSNRNVTENVEPSRAPSSRLESRTPLNLNVKSLMREQVSQGLTLHKPELNRSNSSRLNHRTVIPSIGNPVPQATRNVSMERVIPIAEYRDKFTREDCVNIVYLKEVKGFRWSEIQKYFPFRTFGTLQSKYCKELKYKSAELLKTISEGPQVENYVNETRDRRPKRTKEQLPTDKETEIDSYETLRQTEMPQASIARPKRLRQIEAPVVVDAMQADAPDWSGEEIDIDIIDSIPVHTHRRMDLNPTNHVRSKCHDQDCDCDANCDYDPDLTLVSVPGMRMSKCGKFGYLPTRTNDLPDPTVVTGHHTEAVVQTVYRPYLPHDERQVVRRSRKRSAESPWSSDTLHEDFYDDELKALENGVAELCSYSGNLKTARILRLSRSLRGVADDVICSLVHKVKKDPSLRSRTTRSIECCLRDLRDNLYNYSPTVERLSIIQKPAVTINRLRSFVRQRELGHVGRRNIMPPTSVLTKGVRNLAVDTLSVTTSFTGLGSDVNVVAWDPEGTYFAAGAVCTSDPSSMQYNRPLNLLLGSMEHKTLRELPDHHTLRQRTEQGANSTHAMYASQDPRLFSTISGLDFSANGKWMYSSGYDKKFRIWDVHAKDAHPCQLIMEAKERIDLIARHPRENLVATGSHRTAKSIKVIQHTDQPSSESLVKYSFASPRAIEKPKMDLRPSSLKFESLYGDLLLAGFASHAEDEDGTTGGQICVWDVISGSAVKVIANVRDTLDCSWSPRRYGRFAVGHKKGSSANRATRSEVRIYDFNQAAASFSWSHELENSYAKDINDVVFCPYDDNYIASGCTDGTVYVWDIRRPDSILYRMKHDKPLLERSADQPREDVDEGVRFLSWGPTRERLYSGASDGVVRVWDITQPVEQVFVKKAVTMKSGIMCGAFTADKDKLLLGEVNGTITVLEALKEDYTQDDIGTFGIINAPSMMPAGAPEPDSGIAAARDMIKKQTIVIRPLGGFPVRQAVQGPAYTQTNLLDTSEDAPALRTQAEMFQRQLAHKTSTPCNIPACRDAVPLTSEEFGDSSRWRDRIPIDLRHASQGDTSTLLSGLAKCSECGAPARPRANVEMKNKLVEQENGKAGILCERCDFSCFRCGDTAFVSQPSDFMSCPRCDVEWSLDALGYNLKREGASKVSIDFSQRRYDYDQSWDKSAVGVHGEVDDLINYYQSLWIDRPESPPL</sequence>
<dbReference type="RefSeq" id="XP_033597614.1">
    <property type="nucleotide sequence ID" value="XM_033739094.1"/>
</dbReference>
<dbReference type="InterPro" id="IPR001680">
    <property type="entry name" value="WD40_rpt"/>
</dbReference>
<dbReference type="InterPro" id="IPR019775">
    <property type="entry name" value="WD40_repeat_CS"/>
</dbReference>
<feature type="compositionally biased region" description="Polar residues" evidence="5">
    <location>
        <begin position="13"/>
        <end position="22"/>
    </location>
</feature>
<accession>A0A6A6VY37</accession>
<dbReference type="GO" id="GO:0032956">
    <property type="term" value="P:regulation of actin cytoskeleton organization"/>
    <property type="evidence" value="ECO:0007669"/>
    <property type="project" value="TreeGrafter"/>
</dbReference>
<proteinExistence type="inferred from homology"/>
<keyword evidence="3" id="KW-0677">Repeat</keyword>
<feature type="region of interest" description="Disordered" evidence="5">
    <location>
        <begin position="296"/>
        <end position="321"/>
    </location>
</feature>
<evidence type="ECO:0000313" key="6">
    <source>
        <dbReference type="EMBL" id="KAF2755163.1"/>
    </source>
</evidence>
<feature type="compositionally biased region" description="Low complexity" evidence="5">
    <location>
        <begin position="63"/>
        <end position="76"/>
    </location>
</feature>
<protein>
    <submittedName>
        <fullName evidence="6">Uncharacterized protein</fullName>
    </submittedName>
</protein>
<feature type="compositionally biased region" description="Polar residues" evidence="5">
    <location>
        <begin position="149"/>
        <end position="159"/>
    </location>
</feature>
<dbReference type="SMART" id="SM00320">
    <property type="entry name" value="WD40"/>
    <property type="match status" value="5"/>
</dbReference>
<dbReference type="PROSITE" id="PS00678">
    <property type="entry name" value="WD_REPEATS_1"/>
    <property type="match status" value="2"/>
</dbReference>
<organism evidence="6 7">
    <name type="scientific">Pseudovirgaria hyperparasitica</name>
    <dbReference type="NCBI Taxonomy" id="470096"/>
    <lineage>
        <taxon>Eukaryota</taxon>
        <taxon>Fungi</taxon>
        <taxon>Dikarya</taxon>
        <taxon>Ascomycota</taxon>
        <taxon>Pezizomycotina</taxon>
        <taxon>Dothideomycetes</taxon>
        <taxon>Dothideomycetes incertae sedis</taxon>
        <taxon>Acrospermales</taxon>
        <taxon>Acrospermaceae</taxon>
        <taxon>Pseudovirgaria</taxon>
    </lineage>
</organism>
<evidence type="ECO:0000256" key="2">
    <source>
        <dbReference type="ARBA" id="ARBA00022574"/>
    </source>
</evidence>
<dbReference type="GO" id="GO:0031932">
    <property type="term" value="C:TORC2 complex"/>
    <property type="evidence" value="ECO:0007669"/>
    <property type="project" value="InterPro"/>
</dbReference>
<feature type="compositionally biased region" description="Low complexity" evidence="5">
    <location>
        <begin position="194"/>
        <end position="205"/>
    </location>
</feature>
<evidence type="ECO:0000256" key="1">
    <source>
        <dbReference type="ARBA" id="ARBA00009890"/>
    </source>
</evidence>
<evidence type="ECO:0000256" key="4">
    <source>
        <dbReference type="PROSITE-ProRule" id="PRU00221"/>
    </source>
</evidence>
<feature type="compositionally biased region" description="Polar residues" evidence="5">
    <location>
        <begin position="77"/>
        <end position="89"/>
    </location>
</feature>
<dbReference type="PROSITE" id="PS50294">
    <property type="entry name" value="WD_REPEATS_REGION"/>
    <property type="match status" value="2"/>
</dbReference>
<evidence type="ECO:0000256" key="5">
    <source>
        <dbReference type="SAM" id="MobiDB-lite"/>
    </source>
</evidence>
<dbReference type="InterPro" id="IPR036322">
    <property type="entry name" value="WD40_repeat_dom_sf"/>
</dbReference>
<feature type="repeat" description="WD" evidence="4">
    <location>
        <begin position="1071"/>
        <end position="1113"/>
    </location>
</feature>
<dbReference type="GO" id="GO:0031931">
    <property type="term" value="C:TORC1 complex"/>
    <property type="evidence" value="ECO:0007669"/>
    <property type="project" value="InterPro"/>
</dbReference>
<evidence type="ECO:0000256" key="3">
    <source>
        <dbReference type="ARBA" id="ARBA00022737"/>
    </source>
</evidence>
<dbReference type="EMBL" id="ML996578">
    <property type="protein sequence ID" value="KAF2755163.1"/>
    <property type="molecule type" value="Genomic_DNA"/>
</dbReference>
<comment type="similarity">
    <text evidence="1">Belongs to the WD repeat LST8 family.</text>
</comment>
<dbReference type="InterPro" id="IPR015943">
    <property type="entry name" value="WD40/YVTN_repeat-like_dom_sf"/>
</dbReference>
<dbReference type="SUPFAM" id="SSF50978">
    <property type="entry name" value="WD40 repeat-like"/>
    <property type="match status" value="1"/>
</dbReference>
<dbReference type="InterPro" id="IPR037588">
    <property type="entry name" value="MLST8"/>
</dbReference>
<dbReference type="InterPro" id="IPR020472">
    <property type="entry name" value="WD40_PAC1"/>
</dbReference>
<feature type="repeat" description="WD" evidence="4">
    <location>
        <begin position="868"/>
        <end position="894"/>
    </location>
</feature>